<sequence length="141" mass="16048">MGKVFVTDRELRFGDCDISGTAYFPSYLNLLNGVNEEYWAHIGYPWHEIIWKERWGTPTVHLTCDFSIPSLFGQTLTFELRVVRVGRSSVTLKHEISCKGEKRWNSTQVLAASDLDKHTSVAWPDAVKATLDDWLVTDEGA</sequence>
<proteinExistence type="predicted"/>
<keyword evidence="3" id="KW-1185">Reference proteome</keyword>
<dbReference type="EMBL" id="QBKU01000006">
    <property type="protein sequence ID" value="PTX73777.1"/>
    <property type="molecule type" value="Genomic_DNA"/>
</dbReference>
<protein>
    <submittedName>
        <fullName evidence="1">4-hydroxybenzoyl-CoA thioesterase</fullName>
    </submittedName>
</protein>
<dbReference type="Proteomes" id="UP000244092">
    <property type="component" value="Unassembled WGS sequence"/>
</dbReference>
<comment type="caution">
    <text evidence="1">The sequence shown here is derived from an EMBL/GenBank/DDBJ whole genome shotgun (WGS) entry which is preliminary data.</text>
</comment>
<evidence type="ECO:0000313" key="1">
    <source>
        <dbReference type="EMBL" id="KAJ04064.1"/>
    </source>
</evidence>
<dbReference type="Gene3D" id="3.10.129.10">
    <property type="entry name" value="Hotdog Thioesterase"/>
    <property type="match status" value="1"/>
</dbReference>
<evidence type="ECO:0000313" key="2">
    <source>
        <dbReference type="EMBL" id="PTX73777.1"/>
    </source>
</evidence>
<evidence type="ECO:0000313" key="4">
    <source>
        <dbReference type="Proteomes" id="UP000244092"/>
    </source>
</evidence>
<dbReference type="STRING" id="83219.PM02_04325"/>
<dbReference type="SUPFAM" id="SSF54637">
    <property type="entry name" value="Thioesterase/thiol ester dehydrase-isomerase"/>
    <property type="match status" value="1"/>
</dbReference>
<organism evidence="1 3">
    <name type="scientific">Sulfitobacter mediterraneus</name>
    <dbReference type="NCBI Taxonomy" id="83219"/>
    <lineage>
        <taxon>Bacteria</taxon>
        <taxon>Pseudomonadati</taxon>
        <taxon>Pseudomonadota</taxon>
        <taxon>Alphaproteobacteria</taxon>
        <taxon>Rhodobacterales</taxon>
        <taxon>Roseobacteraceae</taxon>
        <taxon>Sulfitobacter</taxon>
    </lineage>
</organism>
<dbReference type="AlphaFoldDB" id="A0A061SW98"/>
<reference evidence="1 3" key="1">
    <citation type="journal article" date="2014" name="Genome Announc.">
        <title>Draft Genome Sequences of Two Isolates of the Roseobacter Group, Sulfitobacter sp. Strains 3SOLIMAR09 and 1FIGIMAR09, from Harbors of Mallorca Island (Mediterranean Sea).</title>
        <authorList>
            <person name="Mas-Llado M."/>
            <person name="Pina-Villalonga J.M."/>
            <person name="Brunet-Galmes I."/>
            <person name="Nogales B."/>
            <person name="Bosch R."/>
        </authorList>
    </citation>
    <scope>NUCLEOTIDE SEQUENCE [LARGE SCALE GENOMIC DNA]</scope>
    <source>
        <strain evidence="1 3">1FIGIMAR09</strain>
    </source>
</reference>
<gene>
    <name evidence="2" type="ORF">C8N31_106244</name>
    <name evidence="1" type="ORF">PM02_04325</name>
</gene>
<dbReference type="eggNOG" id="COG0824">
    <property type="taxonomic scope" value="Bacteria"/>
</dbReference>
<accession>A0A061SW98</accession>
<dbReference type="Pfam" id="PF13279">
    <property type="entry name" value="4HBT_2"/>
    <property type="match status" value="1"/>
</dbReference>
<dbReference type="OrthoDB" id="7204167at2"/>
<reference evidence="2 4" key="2">
    <citation type="submission" date="2018-04" db="EMBL/GenBank/DDBJ databases">
        <title>Genomic Encyclopedia of Archaeal and Bacterial Type Strains, Phase II (KMG-II): from individual species to whole genera.</title>
        <authorList>
            <person name="Goeker M."/>
        </authorList>
    </citation>
    <scope>NUCLEOTIDE SEQUENCE [LARGE SCALE GENOMIC DNA]</scope>
    <source>
        <strain evidence="2 4">DSM 12244</strain>
    </source>
</reference>
<dbReference type="InterPro" id="IPR029069">
    <property type="entry name" value="HotDog_dom_sf"/>
</dbReference>
<evidence type="ECO:0000313" key="3">
    <source>
        <dbReference type="Proteomes" id="UP000027337"/>
    </source>
</evidence>
<name>A0A061SW98_9RHOB</name>
<dbReference type="CDD" id="cd00586">
    <property type="entry name" value="4HBT"/>
    <property type="match status" value="1"/>
</dbReference>
<dbReference type="EMBL" id="JEMU01000003">
    <property type="protein sequence ID" value="KAJ04064.1"/>
    <property type="molecule type" value="Genomic_DNA"/>
</dbReference>
<dbReference type="RefSeq" id="WP_025049539.1">
    <property type="nucleotide sequence ID" value="NZ_CANMAK010000005.1"/>
</dbReference>
<dbReference type="Proteomes" id="UP000027337">
    <property type="component" value="Unassembled WGS sequence"/>
</dbReference>